<sequence>MKKNLYIIGATVFSLLLSGCDKDFLDREPSGSFITPEQLAEAAKKDPSLLNGNIAGLYSTMYNTGTGGTNLNHDDFGQKSWDIYMDMLSSDMVLANVTYGWYSGIAGYQDTKDYTQQENYMPWRYYYRIIFGANTVIDALGGTDAVLGEDQTQQRHVMGQAKAMRAYAYFYLSQLFSKGYGTGAEKTIPIYTNTQVPNQPKATSAEVYNLIVDDLTEAIDYLEDFNRTSKDQVDATVAKGLLAYTLSARGTQADLQQVVQLTNDVITTGGYRIVNENELYAKIDPTTGRVTNPEAGFNDASNPSWMWGVDLTLANDLDLVSWWGVMDVFTYSYAWAGDPKTIDVGLYNAIRNDDLRKNQFDPIGGGLESKYAADGYVAGDFDLMPLNKFFDPNRVIGGQRQVVTDYLYMRLEEMILLNAEANARLGKAGDAKAALKTIMSKRIQPATYASYETYLDGLSGPALLNEIILQTRIELWGEGKAYLAVKRNKLTVTRGSNHLYSPGQSFPYDDDGLTLEIPQAEVLNNPVLND</sequence>
<evidence type="ECO:0000256" key="3">
    <source>
        <dbReference type="ARBA" id="ARBA00022729"/>
    </source>
</evidence>
<keyword evidence="5" id="KW-0998">Cell outer membrane</keyword>
<name>A0ABS6XAD6_9BACT</name>
<comment type="similarity">
    <text evidence="2">Belongs to the SusD family.</text>
</comment>
<evidence type="ECO:0000256" key="4">
    <source>
        <dbReference type="ARBA" id="ARBA00023136"/>
    </source>
</evidence>
<evidence type="ECO:0000313" key="9">
    <source>
        <dbReference type="Proteomes" id="UP000774935"/>
    </source>
</evidence>
<reference evidence="8 9" key="1">
    <citation type="submission" date="2021-07" db="EMBL/GenBank/DDBJ databases">
        <authorList>
            <person name="Kim M.K."/>
        </authorList>
    </citation>
    <scope>NUCLEOTIDE SEQUENCE [LARGE SCALE GENOMIC DNA]</scope>
    <source>
        <strain evidence="8 9">HLY7-15</strain>
    </source>
</reference>
<dbReference type="EMBL" id="JAHWXQ010000001">
    <property type="protein sequence ID" value="MBW3364145.1"/>
    <property type="molecule type" value="Genomic_DNA"/>
</dbReference>
<dbReference type="Pfam" id="PF07980">
    <property type="entry name" value="SusD_RagB"/>
    <property type="match status" value="1"/>
</dbReference>
<accession>A0ABS6XAD6</accession>
<evidence type="ECO:0000313" key="8">
    <source>
        <dbReference type="EMBL" id="MBW3364145.1"/>
    </source>
</evidence>
<dbReference type="Proteomes" id="UP000774935">
    <property type="component" value="Unassembled WGS sequence"/>
</dbReference>
<evidence type="ECO:0000256" key="1">
    <source>
        <dbReference type="ARBA" id="ARBA00004442"/>
    </source>
</evidence>
<keyword evidence="4" id="KW-0472">Membrane</keyword>
<dbReference type="SUPFAM" id="SSF48452">
    <property type="entry name" value="TPR-like"/>
    <property type="match status" value="1"/>
</dbReference>
<dbReference type="Pfam" id="PF14322">
    <property type="entry name" value="SusD-like_3"/>
    <property type="match status" value="1"/>
</dbReference>
<dbReference type="InterPro" id="IPR012944">
    <property type="entry name" value="SusD_RagB_dom"/>
</dbReference>
<dbReference type="RefSeq" id="WP_199108684.1">
    <property type="nucleotide sequence ID" value="NZ_JAHWXQ010000001.1"/>
</dbReference>
<dbReference type="InterPro" id="IPR011990">
    <property type="entry name" value="TPR-like_helical_dom_sf"/>
</dbReference>
<evidence type="ECO:0000259" key="7">
    <source>
        <dbReference type="Pfam" id="PF14322"/>
    </source>
</evidence>
<evidence type="ECO:0000256" key="5">
    <source>
        <dbReference type="ARBA" id="ARBA00023237"/>
    </source>
</evidence>
<evidence type="ECO:0000256" key="2">
    <source>
        <dbReference type="ARBA" id="ARBA00006275"/>
    </source>
</evidence>
<protein>
    <submittedName>
        <fullName evidence="8">RagB/SusD family nutrient uptake outer membrane protein</fullName>
    </submittedName>
</protein>
<gene>
    <name evidence="8" type="ORF">KYK27_03765</name>
</gene>
<keyword evidence="9" id="KW-1185">Reference proteome</keyword>
<feature type="domain" description="SusD-like N-terminal" evidence="7">
    <location>
        <begin position="96"/>
        <end position="224"/>
    </location>
</feature>
<comment type="caution">
    <text evidence="8">The sequence shown here is derived from an EMBL/GenBank/DDBJ whole genome shotgun (WGS) entry which is preliminary data.</text>
</comment>
<comment type="subcellular location">
    <subcellularLocation>
        <location evidence="1">Cell outer membrane</location>
    </subcellularLocation>
</comment>
<evidence type="ECO:0000259" key="6">
    <source>
        <dbReference type="Pfam" id="PF07980"/>
    </source>
</evidence>
<proteinExistence type="inferred from homology"/>
<organism evidence="8 9">
    <name type="scientific">Pontibacter populi</name>
    <dbReference type="NCBI Taxonomy" id="890055"/>
    <lineage>
        <taxon>Bacteria</taxon>
        <taxon>Pseudomonadati</taxon>
        <taxon>Bacteroidota</taxon>
        <taxon>Cytophagia</taxon>
        <taxon>Cytophagales</taxon>
        <taxon>Hymenobacteraceae</taxon>
        <taxon>Pontibacter</taxon>
    </lineage>
</organism>
<keyword evidence="3" id="KW-0732">Signal</keyword>
<dbReference type="InterPro" id="IPR033985">
    <property type="entry name" value="SusD-like_N"/>
</dbReference>
<dbReference type="PROSITE" id="PS51257">
    <property type="entry name" value="PROKAR_LIPOPROTEIN"/>
    <property type="match status" value="1"/>
</dbReference>
<dbReference type="Gene3D" id="1.25.40.390">
    <property type="match status" value="1"/>
</dbReference>
<feature type="domain" description="RagB/SusD" evidence="6">
    <location>
        <begin position="384"/>
        <end position="494"/>
    </location>
</feature>